<dbReference type="PANTHER" id="PTHR36434">
    <property type="entry name" value="MEMBRANE PROTEASE YUGP-RELATED"/>
    <property type="match status" value="1"/>
</dbReference>
<feature type="transmembrane region" description="Helical" evidence="1">
    <location>
        <begin position="121"/>
        <end position="139"/>
    </location>
</feature>
<evidence type="ECO:0000313" key="3">
    <source>
        <dbReference type="Proteomes" id="UP000295662"/>
    </source>
</evidence>
<dbReference type="InterPro" id="IPR007395">
    <property type="entry name" value="Zn_peptidase_2"/>
</dbReference>
<organism evidence="2 3">
    <name type="scientific">Prosthecobacter fusiformis</name>
    <dbReference type="NCBI Taxonomy" id="48464"/>
    <lineage>
        <taxon>Bacteria</taxon>
        <taxon>Pseudomonadati</taxon>
        <taxon>Verrucomicrobiota</taxon>
        <taxon>Verrucomicrobiia</taxon>
        <taxon>Verrucomicrobiales</taxon>
        <taxon>Verrucomicrobiaceae</taxon>
        <taxon>Prosthecobacter</taxon>
    </lineage>
</organism>
<evidence type="ECO:0000313" key="2">
    <source>
        <dbReference type="EMBL" id="TDU81190.1"/>
    </source>
</evidence>
<keyword evidence="3" id="KW-1185">Reference proteome</keyword>
<dbReference type="AlphaFoldDB" id="A0A4R7SPQ6"/>
<gene>
    <name evidence="2" type="ORF">EI77_00493</name>
</gene>
<dbReference type="Proteomes" id="UP000295662">
    <property type="component" value="Unassembled WGS sequence"/>
</dbReference>
<dbReference type="GO" id="GO:0008233">
    <property type="term" value="F:peptidase activity"/>
    <property type="evidence" value="ECO:0007669"/>
    <property type="project" value="UniProtKB-KW"/>
</dbReference>
<dbReference type="Pfam" id="PF04298">
    <property type="entry name" value="Zn_peptidase_2"/>
    <property type="match status" value="1"/>
</dbReference>
<keyword evidence="2" id="KW-0645">Protease</keyword>
<comment type="caution">
    <text evidence="2">The sequence shown here is derived from an EMBL/GenBank/DDBJ whole genome shotgun (WGS) entry which is preliminary data.</text>
</comment>
<reference evidence="2 3" key="1">
    <citation type="submission" date="2019-03" db="EMBL/GenBank/DDBJ databases">
        <title>Genomic Encyclopedia of Archaeal and Bacterial Type Strains, Phase II (KMG-II): from individual species to whole genera.</title>
        <authorList>
            <person name="Goeker M."/>
        </authorList>
    </citation>
    <scope>NUCLEOTIDE SEQUENCE [LARGE SCALE GENOMIC DNA]</scope>
    <source>
        <strain evidence="2 3">ATCC 25309</strain>
    </source>
</reference>
<proteinExistence type="predicted"/>
<protein>
    <submittedName>
        <fullName evidence="2">Zn-dependent membrane protease YugP</fullName>
    </submittedName>
</protein>
<dbReference type="OrthoDB" id="187209at2"/>
<dbReference type="PANTHER" id="PTHR36434:SF1">
    <property type="entry name" value="MEMBRANE PROTEASE YUGP-RELATED"/>
    <property type="match status" value="1"/>
</dbReference>
<dbReference type="GO" id="GO:0006508">
    <property type="term" value="P:proteolysis"/>
    <property type="evidence" value="ECO:0007669"/>
    <property type="project" value="UniProtKB-KW"/>
</dbReference>
<evidence type="ECO:0000256" key="1">
    <source>
        <dbReference type="SAM" id="Phobius"/>
    </source>
</evidence>
<keyword evidence="1" id="KW-1133">Transmembrane helix</keyword>
<dbReference type="EMBL" id="SOCA01000001">
    <property type="protein sequence ID" value="TDU81190.1"/>
    <property type="molecule type" value="Genomic_DNA"/>
</dbReference>
<name>A0A4R7SPQ6_9BACT</name>
<dbReference type="RefSeq" id="WP_133793164.1">
    <property type="nucleotide sequence ID" value="NZ_SOCA01000001.1"/>
</dbReference>
<keyword evidence="1" id="KW-0812">Transmembrane</keyword>
<feature type="transmembrane region" description="Helical" evidence="1">
    <location>
        <begin position="145"/>
        <end position="167"/>
    </location>
</feature>
<sequence>MLALFILVLLFCFGVCQWAAGRYAQVQGPGMKERAPTAHTGAEIARLFLAYEDATDVEIIEHDSMASDYFDPRRRRLFLQPKVARGTSMGAWAIALHEAAHATQTEAALGDLKWRQNVIRLNRYGPIFGLVGVAAMMFLRFPPRFAIAALVAVCVMLLLLNIGTLAVEYNANARLRRFLENHLERHPDAHERLTGYLSRVAVREVGDLLRSPRYFLFSALPGSGKIRPVK</sequence>
<accession>A0A4R7SPQ6</accession>
<keyword evidence="1" id="KW-0472">Membrane</keyword>
<keyword evidence="2" id="KW-0378">Hydrolase</keyword>